<dbReference type="Gene3D" id="1.50.10.20">
    <property type="match status" value="1"/>
</dbReference>
<dbReference type="Gene3D" id="2.60.40.1930">
    <property type="match status" value="1"/>
</dbReference>
<comment type="caution">
    <text evidence="4">The sequence shown here is derived from an EMBL/GenBank/DDBJ whole genome shotgun (WGS) entry which is preliminary data.</text>
</comment>
<comment type="similarity">
    <text evidence="1">Belongs to the protease inhibitor I39 (alpha-2-macroglobulin) family. Bacterial alpha-2-macroglobulin subfamily.</text>
</comment>
<dbReference type="InterPro" id="IPR041246">
    <property type="entry name" value="Bact_MG10"/>
</dbReference>
<accession>A0A4Q1D5U6</accession>
<dbReference type="GO" id="GO:0004866">
    <property type="term" value="F:endopeptidase inhibitor activity"/>
    <property type="evidence" value="ECO:0007669"/>
    <property type="project" value="InterPro"/>
</dbReference>
<evidence type="ECO:0000313" key="5">
    <source>
        <dbReference type="Proteomes" id="UP000290545"/>
    </source>
</evidence>
<dbReference type="InterPro" id="IPR002890">
    <property type="entry name" value="MG2"/>
</dbReference>
<name>A0A4Q1D5U6_9BACT</name>
<reference evidence="4 5" key="1">
    <citation type="submission" date="2019-01" db="EMBL/GenBank/DDBJ databases">
        <title>Filimonas sp. strain TTM-71.</title>
        <authorList>
            <person name="Chen W.-M."/>
        </authorList>
    </citation>
    <scope>NUCLEOTIDE SEQUENCE [LARGE SCALE GENOMIC DNA]</scope>
    <source>
        <strain evidence="4 5">TTM-71</strain>
    </source>
</reference>
<evidence type="ECO:0000259" key="3">
    <source>
        <dbReference type="SMART" id="SM01360"/>
    </source>
</evidence>
<dbReference type="Proteomes" id="UP000290545">
    <property type="component" value="Unassembled WGS sequence"/>
</dbReference>
<dbReference type="EMBL" id="SDHZ01000002">
    <property type="protein sequence ID" value="RXK82997.1"/>
    <property type="molecule type" value="Genomic_DNA"/>
</dbReference>
<dbReference type="Pfam" id="PF00207">
    <property type="entry name" value="A2M"/>
    <property type="match status" value="1"/>
</dbReference>
<protein>
    <recommendedName>
        <fullName evidence="3">Alpha-2-macroglobulin domain-containing protein</fullName>
    </recommendedName>
</protein>
<dbReference type="OrthoDB" id="9767116at2"/>
<dbReference type="SMART" id="SM01360">
    <property type="entry name" value="A2M"/>
    <property type="match status" value="1"/>
</dbReference>
<dbReference type="InterPro" id="IPR001599">
    <property type="entry name" value="Macroglobln_a2"/>
</dbReference>
<evidence type="ECO:0000256" key="1">
    <source>
        <dbReference type="ARBA" id="ARBA00010556"/>
    </source>
</evidence>
<keyword evidence="5" id="KW-1185">Reference proteome</keyword>
<proteinExistence type="inferred from homology"/>
<feature type="chain" id="PRO_5020565906" description="Alpha-2-macroglobulin domain-containing protein" evidence="2">
    <location>
        <begin position="22"/>
        <end position="2086"/>
    </location>
</feature>
<evidence type="ECO:0000256" key="2">
    <source>
        <dbReference type="SAM" id="SignalP"/>
    </source>
</evidence>
<dbReference type="InterPro" id="IPR008930">
    <property type="entry name" value="Terpenoid_cyclase/PrenylTrfase"/>
</dbReference>
<dbReference type="PANTHER" id="PTHR40094">
    <property type="entry name" value="ALPHA-2-MACROGLOBULIN HOMOLOG"/>
    <property type="match status" value="1"/>
</dbReference>
<dbReference type="Pfam" id="PF01835">
    <property type="entry name" value="MG2"/>
    <property type="match status" value="1"/>
</dbReference>
<dbReference type="InterPro" id="IPR051802">
    <property type="entry name" value="YfhM-like"/>
</dbReference>
<feature type="domain" description="Alpha-2-macroglobulin" evidence="3">
    <location>
        <begin position="1295"/>
        <end position="1385"/>
    </location>
</feature>
<gene>
    <name evidence="4" type="ORF">ESB13_12790</name>
</gene>
<sequence length="2086" mass="235484">MKNSFLVCLIASLLSSFQLSAQQHTDSFPNQWREIDSLYAKADLPKSTLSKVKNLYNKAYQQKNEPQIIKTLIYQLQLTSSLSDNDNSASSRITGLQHEIPKAFSIPQKSILQTLLAKEYSIAYQEYSWKIRGRQTISNDTTADFTQWSATRFYQVIDSLWKEALTPAQVLKTTTISSYSPVIIRGTVDSTIQRDLYDLLLREALESYRLASAISFNFQPGKITEAAFLPAATFVNHDFTVSGPSDQLSKTLKYYQLLLKHHLNDPNPAALLDLDIDRIQWAFNLSQPSDPQRDSLYLNALNAITSRYDNEPAAAGAYFQIANYYAVKATGYNPLTDTANRYYYSRAKAIIEEQLARPYPESQTRTGMRQLLYSITCPKLSTIAEKINIPGQPFRLYVSYKNTTTLYGRLLRYNASPDANLKYQLYEPAIADSLLALPAYKQFSQTLPATNDYQKHSVEIKLDALPAGRYILVTSSDSSFSKKPEQLSIQPFDVTNISYIYRNNSYFVLDRETGKPLAGCNVLITPTYWDSKTGTQKDKPTLSFRTNENGYFQPQKINGAAKTILTWHNDTLVLEASSYYENRSGSPQQTAENVRVHFFTDRSIYRPGHTVFLKGIAVTQRSSNKQPAIRPANDSIKIFLYNSSYTAIDSIMVSTNTYGSFTAQFKLPAQALTGSYNILTRTSQTLPRATSYYGATTIQVEEYKRPKFYVSFDTLPGSYKLNDTIILTGKAKAYTGNPIANANVTYSITRQAHIPYQWLIKTNRLPLIQKTNIINGIVTTDEQGAFTIKFPASPNLNIARDIKPVFTFEATAAVTDLSGETREGLNTISIGYTPLQVTLNTPDIADTKNFTQISASVENLSGKTIPSNVSITVFPLEAPQRLIRQRYWDQPDQFVMSYNEYIRDFPNDEYKDENNRDTWPRKTATVKAVFSTAGKQAYTLNRSLPAGWYVIEAGVTDNNNDTIKDIKYIRIFDRSAKELPFADYNWSYDPQERNYAPGDSLHLLNGSSVNERFVIEYRQQGQNEPAPFSYHKIKKGQTEQTIRIQDKDCGGFRIARAFVYNNRMYTTYNDIKVAYPGKTLNVSYKTFRDKTTPGSKETWSIQVKTDTATTAQAELLTAMYDASLDQFRQHAWEIPDYWPASGYYQWNWQNGNNFESQESSEPYFPAPENDFQAYYNNQYSKLATSISDFNELIVGEEISYAPVTSSHVRGTEMVKFTPPAVSYDKEVDNRSARLRGSFAMPAPMPAGAMKQASMELKTFSANNPQEAQREATPDLSAENGNPGMPIQVRRQFNETAFFFPQLYAGKEGNYTFSFTIPEALTQWKWLSLAHTPSLAFGTQQQTITTQKSLMAQVNAPRFIRQGDKLTLIATISNLDTTALSGHVKLELLDPVTLQTIDAVLGNTTASRQFNTAAGQSSVLAFPLNIPANYQQAITYRITAEAGNFSDGEENTIPVLPNRTLVTETVPLQLSGNTTKNYRLEKLLQQQSNTLKTESLTLQQQSNTLKTESLTIEYTTNPAWQALQSLPYLVEYPYECAEQTFNRFYANRLAHFLIHRSPTFSNAFSLWQKDTAALLSNLEKEGSLKQLLLTETPWVNEAKNEREQKQRLVKLFITDANTNTSAALQQLQQMQQQDGSFSWFKGGQPDRYITTYIVTGMGKLQKLGALSLNKGANNICTAAIAYIDRQAAEEYKQLITRKADLKQNHLSSGAIQYLYARSFFKNIPFKDKTAYQFLLTQASTYWMKQNNYNKALLATVLYRNEKGAVAKDRILPSILEHAIADKENGMYWKDRITCFWHPSPIEHQSAIMMAVAEISKGYTASKLDSFYREMRTWLVLNKQTNNWGTTTATADACYALLADISELNSGRQVTIQIGDTTIQSAQQSTEAGTGYFSKRIEGAAVTPAMGNIKVSTYAKIPDARNQSNISYGAIYWQYFEDMNKITAPAGNPLSIEKKLFLQKTTEKENTLEDIAPNTTLKKGDRIVVQLVLKADRDMDYVHLKDMRAATMEPVDVLSGYKWTEGLGYYEANNDASTSFFIDHLRKGTYIVSYPVYLSHEGTFTAGIATASCMYAPSFNSHSESRQLQVKQ</sequence>
<feature type="signal peptide" evidence="2">
    <location>
        <begin position="1"/>
        <end position="21"/>
    </location>
</feature>
<dbReference type="Pfam" id="PF17973">
    <property type="entry name" value="bMG10"/>
    <property type="match status" value="1"/>
</dbReference>
<organism evidence="4 5">
    <name type="scientific">Filimonas effusa</name>
    <dbReference type="NCBI Taxonomy" id="2508721"/>
    <lineage>
        <taxon>Bacteria</taxon>
        <taxon>Pseudomonadati</taxon>
        <taxon>Bacteroidota</taxon>
        <taxon>Chitinophagia</taxon>
        <taxon>Chitinophagales</taxon>
        <taxon>Chitinophagaceae</taxon>
        <taxon>Filimonas</taxon>
    </lineage>
</organism>
<keyword evidence="2" id="KW-0732">Signal</keyword>
<dbReference type="SUPFAM" id="SSF48239">
    <property type="entry name" value="Terpenoid cyclases/Protein prenyltransferases"/>
    <property type="match status" value="1"/>
</dbReference>
<evidence type="ECO:0000313" key="4">
    <source>
        <dbReference type="EMBL" id="RXK82997.1"/>
    </source>
</evidence>
<dbReference type="PANTHER" id="PTHR40094:SF1">
    <property type="entry name" value="UBIQUITIN DOMAIN-CONTAINING PROTEIN"/>
    <property type="match status" value="1"/>
</dbReference>
<dbReference type="RefSeq" id="WP_129003874.1">
    <property type="nucleotide sequence ID" value="NZ_SDHZ01000002.1"/>
</dbReference>